<evidence type="ECO:0000313" key="7">
    <source>
        <dbReference type="Proteomes" id="UP000265520"/>
    </source>
</evidence>
<organism evidence="6 7">
    <name type="scientific">Trifolium medium</name>
    <dbReference type="NCBI Taxonomy" id="97028"/>
    <lineage>
        <taxon>Eukaryota</taxon>
        <taxon>Viridiplantae</taxon>
        <taxon>Streptophyta</taxon>
        <taxon>Embryophyta</taxon>
        <taxon>Tracheophyta</taxon>
        <taxon>Spermatophyta</taxon>
        <taxon>Magnoliopsida</taxon>
        <taxon>eudicotyledons</taxon>
        <taxon>Gunneridae</taxon>
        <taxon>Pentapetalae</taxon>
        <taxon>rosids</taxon>
        <taxon>fabids</taxon>
        <taxon>Fabales</taxon>
        <taxon>Fabaceae</taxon>
        <taxon>Papilionoideae</taxon>
        <taxon>50 kb inversion clade</taxon>
        <taxon>NPAAA clade</taxon>
        <taxon>Hologalegina</taxon>
        <taxon>IRL clade</taxon>
        <taxon>Trifolieae</taxon>
        <taxon>Trifolium</taxon>
    </lineage>
</organism>
<evidence type="ECO:0000256" key="4">
    <source>
        <dbReference type="ARBA" id="ARBA00023242"/>
    </source>
</evidence>
<comment type="caution">
    <text evidence="6">The sequence shown here is derived from an EMBL/GenBank/DDBJ whole genome shotgun (WGS) entry which is preliminary data.</text>
</comment>
<dbReference type="GO" id="GO:0000785">
    <property type="term" value="C:chromatin"/>
    <property type="evidence" value="ECO:0007669"/>
    <property type="project" value="TreeGrafter"/>
</dbReference>
<keyword evidence="2" id="KW-0227">DNA damage</keyword>
<comment type="subcellular location">
    <subcellularLocation>
        <location evidence="1">Nucleus</location>
    </subcellularLocation>
</comment>
<accession>A0A392P2A4</accession>
<dbReference type="PANTHER" id="PTHR12663:SF0">
    <property type="entry name" value="PRECOCIOUS DISSOCIATION OF SISTERS 5, ISOFORM A"/>
    <property type="match status" value="1"/>
</dbReference>
<reference evidence="6 7" key="1">
    <citation type="journal article" date="2018" name="Front. Plant Sci.">
        <title>Red Clover (Trifolium pratense) and Zigzag Clover (T. medium) - A Picture of Genomic Similarities and Differences.</title>
        <authorList>
            <person name="Dluhosova J."/>
            <person name="Istvanek J."/>
            <person name="Nedelnik J."/>
            <person name="Repkova J."/>
        </authorList>
    </citation>
    <scope>NUCLEOTIDE SEQUENCE [LARGE SCALE GENOMIC DNA]</scope>
    <source>
        <strain evidence="7">cv. 10/8</strain>
        <tissue evidence="6">Leaf</tissue>
    </source>
</reference>
<keyword evidence="3" id="KW-0234">DNA repair</keyword>
<feature type="compositionally biased region" description="Basic residues" evidence="5">
    <location>
        <begin position="49"/>
        <end position="61"/>
    </location>
</feature>
<sequence>VQSSKTNLKKCFDEFKENRNSDSNSISVQRVKENGDHVPNSFVNSGHSSLKKSKKKDRKQKALASDKPRVSKEGEPLIDSCTISVDLRGDDEENLEENAARMLSSRFDPSCTGFSSSSKSSPLPSANGLSFLLSSSRNIVNHGSKSRSGSESASVDTAGRHLRPRAQCKDKEKKSRKRRHFYEILPGNVDAYWALKRRIKVFWPLDQSWYYGYVDDYDEGKKLHHVKYDDRDEEWIDLQTERFKLLLLRNEVPGRTKGRRDLTKSRRSDQQNGSKSREERQGEVIKEDDSCGGS</sequence>
<dbReference type="PANTHER" id="PTHR12663">
    <property type="entry name" value="ANDROGEN INDUCED INHIBITOR OF PROLIFERATION AS3 / PDS5-RELATED"/>
    <property type="match status" value="1"/>
</dbReference>
<keyword evidence="4" id="KW-0539">Nucleus</keyword>
<dbReference type="EMBL" id="LXQA010060068">
    <property type="protein sequence ID" value="MCI05882.1"/>
    <property type="molecule type" value="Genomic_DNA"/>
</dbReference>
<dbReference type="InterPro" id="IPR039776">
    <property type="entry name" value="Pds5"/>
</dbReference>
<name>A0A392P2A4_9FABA</name>
<evidence type="ECO:0000256" key="3">
    <source>
        <dbReference type="ARBA" id="ARBA00023204"/>
    </source>
</evidence>
<dbReference type="GO" id="GO:0006281">
    <property type="term" value="P:DNA repair"/>
    <property type="evidence" value="ECO:0007669"/>
    <property type="project" value="UniProtKB-KW"/>
</dbReference>
<dbReference type="AlphaFoldDB" id="A0A392P2A4"/>
<evidence type="ECO:0000256" key="1">
    <source>
        <dbReference type="ARBA" id="ARBA00004123"/>
    </source>
</evidence>
<evidence type="ECO:0000256" key="5">
    <source>
        <dbReference type="SAM" id="MobiDB-lite"/>
    </source>
</evidence>
<feature type="compositionally biased region" description="Basic and acidic residues" evidence="5">
    <location>
        <begin position="259"/>
        <end position="294"/>
    </location>
</feature>
<feature type="non-terminal residue" evidence="6">
    <location>
        <position position="1"/>
    </location>
</feature>
<protein>
    <recommendedName>
        <fullName evidence="8">Tudor domain-containing protein</fullName>
    </recommendedName>
</protein>
<proteinExistence type="predicted"/>
<evidence type="ECO:0000313" key="6">
    <source>
        <dbReference type="EMBL" id="MCI05882.1"/>
    </source>
</evidence>
<evidence type="ECO:0000256" key="2">
    <source>
        <dbReference type="ARBA" id="ARBA00022763"/>
    </source>
</evidence>
<dbReference type="GO" id="GO:0005634">
    <property type="term" value="C:nucleus"/>
    <property type="evidence" value="ECO:0007669"/>
    <property type="project" value="UniProtKB-SubCell"/>
</dbReference>
<dbReference type="Proteomes" id="UP000265520">
    <property type="component" value="Unassembled WGS sequence"/>
</dbReference>
<keyword evidence="7" id="KW-1185">Reference proteome</keyword>
<feature type="region of interest" description="Disordered" evidence="5">
    <location>
        <begin position="142"/>
        <end position="174"/>
    </location>
</feature>
<feature type="region of interest" description="Disordered" evidence="5">
    <location>
        <begin position="18"/>
        <end position="96"/>
    </location>
</feature>
<feature type="non-terminal residue" evidence="6">
    <location>
        <position position="294"/>
    </location>
</feature>
<feature type="compositionally biased region" description="Basic and acidic residues" evidence="5">
    <location>
        <begin position="64"/>
        <end position="75"/>
    </location>
</feature>
<dbReference type="GO" id="GO:0007064">
    <property type="term" value="P:mitotic sister chromatid cohesion"/>
    <property type="evidence" value="ECO:0007669"/>
    <property type="project" value="InterPro"/>
</dbReference>
<evidence type="ECO:0008006" key="8">
    <source>
        <dbReference type="Google" id="ProtNLM"/>
    </source>
</evidence>
<dbReference type="CDD" id="cd20404">
    <property type="entry name" value="Tudor_Agenet_AtEML-like"/>
    <property type="match status" value="1"/>
</dbReference>
<dbReference type="Gene3D" id="2.30.30.140">
    <property type="match status" value="1"/>
</dbReference>
<feature type="region of interest" description="Disordered" evidence="5">
    <location>
        <begin position="256"/>
        <end position="294"/>
    </location>
</feature>